<dbReference type="SUPFAM" id="SSF53254">
    <property type="entry name" value="Phosphoglycerate mutase-like"/>
    <property type="match status" value="1"/>
</dbReference>
<dbReference type="PANTHER" id="PTHR48100">
    <property type="entry name" value="BROAD-SPECIFICITY PHOSPHATASE YOR283W-RELATED"/>
    <property type="match status" value="1"/>
</dbReference>
<dbReference type="AlphaFoldDB" id="A0A6J6T1W5"/>
<protein>
    <submittedName>
        <fullName evidence="1">Unannotated protein</fullName>
    </submittedName>
</protein>
<dbReference type="InterPro" id="IPR029033">
    <property type="entry name" value="His_PPase_superfam"/>
</dbReference>
<dbReference type="Pfam" id="PF00300">
    <property type="entry name" value="His_Phos_1"/>
    <property type="match status" value="1"/>
</dbReference>
<organism evidence="1">
    <name type="scientific">freshwater metagenome</name>
    <dbReference type="NCBI Taxonomy" id="449393"/>
    <lineage>
        <taxon>unclassified sequences</taxon>
        <taxon>metagenomes</taxon>
        <taxon>ecological metagenomes</taxon>
    </lineage>
</organism>
<accession>A0A6J6T1W5</accession>
<proteinExistence type="predicted"/>
<dbReference type="EMBL" id="CAFBPD010000027">
    <property type="protein sequence ID" value="CAB4999736.1"/>
    <property type="molecule type" value="Genomic_DNA"/>
</dbReference>
<evidence type="ECO:0000313" key="2">
    <source>
        <dbReference type="EMBL" id="CAB4999736.1"/>
    </source>
</evidence>
<dbReference type="InterPro" id="IPR013078">
    <property type="entry name" value="His_Pase_superF_clade-1"/>
</dbReference>
<dbReference type="GO" id="GO:0005737">
    <property type="term" value="C:cytoplasm"/>
    <property type="evidence" value="ECO:0007669"/>
    <property type="project" value="TreeGrafter"/>
</dbReference>
<dbReference type="EMBL" id="CAEZYW010000102">
    <property type="protein sequence ID" value="CAB4741122.1"/>
    <property type="molecule type" value="Genomic_DNA"/>
</dbReference>
<dbReference type="SMART" id="SM00855">
    <property type="entry name" value="PGAM"/>
    <property type="match status" value="1"/>
</dbReference>
<reference evidence="1" key="1">
    <citation type="submission" date="2020-05" db="EMBL/GenBank/DDBJ databases">
        <authorList>
            <person name="Chiriac C."/>
            <person name="Salcher M."/>
            <person name="Ghai R."/>
            <person name="Kavagutti S V."/>
        </authorList>
    </citation>
    <scope>NUCLEOTIDE SEQUENCE</scope>
</reference>
<evidence type="ECO:0000313" key="1">
    <source>
        <dbReference type="EMBL" id="CAB4741122.1"/>
    </source>
</evidence>
<name>A0A6J6T1W5_9ZZZZ</name>
<dbReference type="PANTHER" id="PTHR48100:SF1">
    <property type="entry name" value="HISTIDINE PHOSPHATASE FAMILY PROTEIN-RELATED"/>
    <property type="match status" value="1"/>
</dbReference>
<gene>
    <name evidence="1" type="ORF">UFOPK2786_00782</name>
    <name evidence="2" type="ORF">UFOPK4061_00236</name>
</gene>
<sequence>MTVISPPESPEPPFSVREPFLIGSRTATRITLVRHGQQQYPVSDVFTHGDWVDPHLSDIGRQQAAAVAAALSARPIDVLVSSTLSRAIDTAAAIGEPHGLTPTQMHELREIESYRDIAGDENPADLIPEAEWLDRQSRFRLERRWDLMPFGEPAAEFRSRCLLTINGLADAHRGKHIVIVAHGGVINAYLSDVLGTDEDMFFLPTHTAISRVVLNDEIRVIRSINEHQHLGESLLTY</sequence>
<dbReference type="CDD" id="cd07067">
    <property type="entry name" value="HP_PGM_like"/>
    <property type="match status" value="1"/>
</dbReference>
<dbReference type="Gene3D" id="3.40.50.1240">
    <property type="entry name" value="Phosphoglycerate mutase-like"/>
    <property type="match status" value="1"/>
</dbReference>
<dbReference type="GO" id="GO:0016791">
    <property type="term" value="F:phosphatase activity"/>
    <property type="evidence" value="ECO:0007669"/>
    <property type="project" value="TreeGrafter"/>
</dbReference>
<dbReference type="InterPro" id="IPR050275">
    <property type="entry name" value="PGM_Phosphatase"/>
</dbReference>